<comment type="caution">
    <text evidence="1">The sequence shown here is derived from an EMBL/GenBank/DDBJ whole genome shotgun (WGS) entry which is preliminary data.</text>
</comment>
<reference evidence="1 2" key="1">
    <citation type="submission" date="2016-04" db="EMBL/GenBank/DDBJ databases">
        <title>The genome of Intoshia linei affirms orthonectids as highly simplified spiralians.</title>
        <authorList>
            <person name="Mikhailov K.V."/>
            <person name="Slusarev G.S."/>
            <person name="Nikitin M.A."/>
            <person name="Logacheva M.D."/>
            <person name="Penin A."/>
            <person name="Aleoshin V."/>
            <person name="Panchin Y.V."/>
        </authorList>
    </citation>
    <scope>NUCLEOTIDE SEQUENCE [LARGE SCALE GENOMIC DNA]</scope>
    <source>
        <strain evidence="1">Intl2013</strain>
        <tissue evidence="1">Whole animal</tissue>
    </source>
</reference>
<organism evidence="1 2">
    <name type="scientific">Intoshia linei</name>
    <dbReference type="NCBI Taxonomy" id="1819745"/>
    <lineage>
        <taxon>Eukaryota</taxon>
        <taxon>Metazoa</taxon>
        <taxon>Spiralia</taxon>
        <taxon>Lophotrochozoa</taxon>
        <taxon>Mesozoa</taxon>
        <taxon>Orthonectida</taxon>
        <taxon>Rhopaluridae</taxon>
        <taxon>Intoshia</taxon>
    </lineage>
</organism>
<protein>
    <submittedName>
        <fullName evidence="1">Uncharacterized protein</fullName>
    </submittedName>
</protein>
<keyword evidence="2" id="KW-1185">Reference proteome</keyword>
<gene>
    <name evidence="1" type="ORF">A3Q56_00778</name>
</gene>
<sequence length="81" mass="9523">MKDPCIVDDAELKIKKSNRKQCSNLDYICRINFKRSINNLCICNTNDSFHNTTICFNGKIHTIDINGYDPIFKRSYYEHLC</sequence>
<evidence type="ECO:0000313" key="1">
    <source>
        <dbReference type="EMBL" id="OAF71459.1"/>
    </source>
</evidence>
<dbReference type="EMBL" id="LWCA01000050">
    <property type="protein sequence ID" value="OAF71459.1"/>
    <property type="molecule type" value="Genomic_DNA"/>
</dbReference>
<dbReference type="AlphaFoldDB" id="A0A177BAW5"/>
<name>A0A177BAW5_9BILA</name>
<evidence type="ECO:0000313" key="2">
    <source>
        <dbReference type="Proteomes" id="UP000078046"/>
    </source>
</evidence>
<accession>A0A177BAW5</accession>
<dbReference type="Proteomes" id="UP000078046">
    <property type="component" value="Unassembled WGS sequence"/>
</dbReference>
<proteinExistence type="predicted"/>